<dbReference type="GO" id="GO:0045454">
    <property type="term" value="P:cell redox homeostasis"/>
    <property type="evidence" value="ECO:0007669"/>
    <property type="project" value="TreeGrafter"/>
</dbReference>
<evidence type="ECO:0000313" key="3">
    <source>
        <dbReference type="Proteomes" id="UP001497497"/>
    </source>
</evidence>
<evidence type="ECO:0000259" key="1">
    <source>
        <dbReference type="SMART" id="SM00049"/>
    </source>
</evidence>
<feature type="domain" description="DEP" evidence="1">
    <location>
        <begin position="19"/>
        <end position="92"/>
    </location>
</feature>
<proteinExistence type="predicted"/>
<dbReference type="AlphaFoldDB" id="A0AAV2H8J9"/>
<dbReference type="PANTHER" id="PTHR34386">
    <property type="entry name" value="GLUTAREDOXIN"/>
    <property type="match status" value="1"/>
</dbReference>
<dbReference type="InterPro" id="IPR036390">
    <property type="entry name" value="WH_DNA-bd_sf"/>
</dbReference>
<dbReference type="InterPro" id="IPR051548">
    <property type="entry name" value="Grx-like_ET"/>
</dbReference>
<dbReference type="CDD" id="cd04371">
    <property type="entry name" value="DEP"/>
    <property type="match status" value="1"/>
</dbReference>
<keyword evidence="3" id="KW-1185">Reference proteome</keyword>
<accession>A0AAV2H8J9</accession>
<dbReference type="InterPro" id="IPR000591">
    <property type="entry name" value="DEP_dom"/>
</dbReference>
<evidence type="ECO:0000313" key="2">
    <source>
        <dbReference type="EMBL" id="CAL1529942.1"/>
    </source>
</evidence>
<dbReference type="PANTHER" id="PTHR34386:SF1">
    <property type="entry name" value="GLUTAREDOXIN-LIKE PROTEIN NRDH"/>
    <property type="match status" value="1"/>
</dbReference>
<dbReference type="GO" id="GO:0009055">
    <property type="term" value="F:electron transfer activity"/>
    <property type="evidence" value="ECO:0007669"/>
    <property type="project" value="TreeGrafter"/>
</dbReference>
<protein>
    <recommendedName>
        <fullName evidence="1">DEP domain-containing protein</fullName>
    </recommendedName>
</protein>
<dbReference type="InterPro" id="IPR006869">
    <property type="entry name" value="DUF547"/>
</dbReference>
<sequence length="369" mass="42318">MTMDLTSKSELFQLIEELKQDNVIKPHRYFLKVLKSSFTGEEFLDWAKQKKNIDDKKALDIGEGLLKHQVIKPHKAQGATTFNPTLLYILVEDDESDALNAGNVSEDVQTTTANQVSEQMRKSILKLYGRFLSEDGRSVDYEGMKKSEDFKAYVNLTKVLKIVDIQTSSREEKLAFFINVYNALVIHANIVRGPPNNMWKRYKFFNNTKYIISGKTFSLQDIENGVLRANRKGVGQFLLPFGKDDPRLTMALDRHEPLIHFALVCGAKSCPPIKMYTAQNIYKELQMAVRAFLDGDDGCEVDVKSHTIHLSSIFKWYREDFGKNKEELVEFVASHMAEGQKLKDLKAVMETKNFKISFLKYDWSLNSKA</sequence>
<dbReference type="SMART" id="SM00049">
    <property type="entry name" value="DEP"/>
    <property type="match status" value="1"/>
</dbReference>
<gene>
    <name evidence="2" type="ORF">GSLYS_00004075001</name>
</gene>
<dbReference type="EMBL" id="CAXITT010000058">
    <property type="protein sequence ID" value="CAL1529942.1"/>
    <property type="molecule type" value="Genomic_DNA"/>
</dbReference>
<dbReference type="SUPFAM" id="SSF46785">
    <property type="entry name" value="Winged helix' DNA-binding domain"/>
    <property type="match status" value="1"/>
</dbReference>
<organism evidence="2 3">
    <name type="scientific">Lymnaea stagnalis</name>
    <name type="common">Great pond snail</name>
    <name type="synonym">Helix stagnalis</name>
    <dbReference type="NCBI Taxonomy" id="6523"/>
    <lineage>
        <taxon>Eukaryota</taxon>
        <taxon>Metazoa</taxon>
        <taxon>Spiralia</taxon>
        <taxon>Lophotrochozoa</taxon>
        <taxon>Mollusca</taxon>
        <taxon>Gastropoda</taxon>
        <taxon>Heterobranchia</taxon>
        <taxon>Euthyneura</taxon>
        <taxon>Panpulmonata</taxon>
        <taxon>Hygrophila</taxon>
        <taxon>Lymnaeoidea</taxon>
        <taxon>Lymnaeidae</taxon>
        <taxon>Lymnaea</taxon>
    </lineage>
</organism>
<dbReference type="Pfam" id="PF00610">
    <property type="entry name" value="DEP"/>
    <property type="match status" value="1"/>
</dbReference>
<comment type="caution">
    <text evidence="2">The sequence shown here is derived from an EMBL/GenBank/DDBJ whole genome shotgun (WGS) entry which is preliminary data.</text>
</comment>
<reference evidence="2 3" key="1">
    <citation type="submission" date="2024-04" db="EMBL/GenBank/DDBJ databases">
        <authorList>
            <consortium name="Genoscope - CEA"/>
            <person name="William W."/>
        </authorList>
    </citation>
    <scope>NUCLEOTIDE SEQUENCE [LARGE SCALE GENOMIC DNA]</scope>
</reference>
<name>A0AAV2H8J9_LYMST</name>
<dbReference type="InterPro" id="IPR036388">
    <property type="entry name" value="WH-like_DNA-bd_sf"/>
</dbReference>
<dbReference type="Gene3D" id="1.10.10.10">
    <property type="entry name" value="Winged helix-like DNA-binding domain superfamily/Winged helix DNA-binding domain"/>
    <property type="match status" value="1"/>
</dbReference>
<dbReference type="Proteomes" id="UP001497497">
    <property type="component" value="Unassembled WGS sequence"/>
</dbReference>
<dbReference type="Pfam" id="PF04784">
    <property type="entry name" value="DUF547"/>
    <property type="match status" value="1"/>
</dbReference>
<dbReference type="GO" id="GO:0035556">
    <property type="term" value="P:intracellular signal transduction"/>
    <property type="evidence" value="ECO:0007669"/>
    <property type="project" value="InterPro"/>
</dbReference>